<proteinExistence type="predicted"/>
<accession>A0A0H2M786</accession>
<dbReference type="Proteomes" id="UP000035170">
    <property type="component" value="Unassembled WGS sequence"/>
</dbReference>
<dbReference type="EMBL" id="JZWI01000004">
    <property type="protein sequence ID" value="KLN58218.1"/>
    <property type="molecule type" value="Genomic_DNA"/>
</dbReference>
<keyword evidence="2" id="KW-1185">Reference proteome</keyword>
<dbReference type="Gene3D" id="3.40.190.10">
    <property type="entry name" value="Periplasmic binding protein-like II"/>
    <property type="match status" value="2"/>
</dbReference>
<dbReference type="PANTHER" id="PTHR35841">
    <property type="entry name" value="PHOSPHONATES-BINDING PERIPLASMIC PROTEIN"/>
    <property type="match status" value="1"/>
</dbReference>
<evidence type="ECO:0000313" key="1">
    <source>
        <dbReference type="EMBL" id="KLN58218.1"/>
    </source>
</evidence>
<organism evidence="1 2">
    <name type="scientific">Variovorax paradoxus</name>
    <dbReference type="NCBI Taxonomy" id="34073"/>
    <lineage>
        <taxon>Bacteria</taxon>
        <taxon>Pseudomonadati</taxon>
        <taxon>Pseudomonadota</taxon>
        <taxon>Betaproteobacteria</taxon>
        <taxon>Burkholderiales</taxon>
        <taxon>Comamonadaceae</taxon>
        <taxon>Variovorax</taxon>
    </lineage>
</organism>
<gene>
    <name evidence="1" type="ORF">VPARA_07610</name>
</gene>
<comment type="caution">
    <text evidence="1">The sequence shown here is derived from an EMBL/GenBank/DDBJ whole genome shotgun (WGS) entry which is preliminary data.</text>
</comment>
<evidence type="ECO:0000313" key="2">
    <source>
        <dbReference type="Proteomes" id="UP000035170"/>
    </source>
</evidence>
<protein>
    <submittedName>
        <fullName evidence="1">ABC transporter, phosphonate, periplasmic substrate-binding protein</fullName>
    </submittedName>
</protein>
<dbReference type="AlphaFoldDB" id="A0A0H2M786"/>
<sequence length="268" mass="28755">MTPVANARMYSATASVRADWKQLLAWALAHAGLAWDVIDYDAPAPLSALWARGDLGLAMMCGLPFSQRAPRPTLVAAPLPSPARYGGRPVYFTDIVVRTGSAFETLEDTFGGIVGYTLADSMSGGVALRNHLAPYRAARGMRLYRGAVGGLIHARGVIEALVEGRIDVGPLDSYYHDLLRRNEPALAQKVRIVDSTEAMPIPPLVATTPLTPGELARIRSALQEATRTPELAAVTERLLLAGFVSPDPADYDVLAAISLRAIPPFEEL</sequence>
<dbReference type="PATRIC" id="fig|34073.19.peg.770"/>
<name>A0A0H2M786_VARPD</name>
<dbReference type="Pfam" id="PF12974">
    <property type="entry name" value="Phosphonate-bd"/>
    <property type="match status" value="1"/>
</dbReference>
<dbReference type="RefSeq" id="WP_047783341.1">
    <property type="nucleotide sequence ID" value="NZ_JZWI01000004.1"/>
</dbReference>
<reference evidence="1 2" key="1">
    <citation type="submission" date="2015-03" db="EMBL/GenBank/DDBJ databases">
        <title>Genome sequence of Variovorax paradoxus TBEA6.</title>
        <authorList>
            <person name="Poehlein A."/>
            <person name="Schuldes J."/>
            <person name="Wuebbeler J.H."/>
            <person name="Hiessl S."/>
            <person name="Steinbuechel A."/>
            <person name="Daniel R."/>
        </authorList>
    </citation>
    <scope>NUCLEOTIDE SEQUENCE [LARGE SCALE GENOMIC DNA]</scope>
    <source>
        <strain evidence="1 2">TBEA6</strain>
    </source>
</reference>
<dbReference type="SUPFAM" id="SSF53850">
    <property type="entry name" value="Periplasmic binding protein-like II"/>
    <property type="match status" value="1"/>
</dbReference>
<dbReference type="PANTHER" id="PTHR35841:SF1">
    <property type="entry name" value="PHOSPHONATES-BINDING PERIPLASMIC PROTEIN"/>
    <property type="match status" value="1"/>
</dbReference>